<organism evidence="1 2">
    <name type="scientific">Aquarana catesbeiana</name>
    <name type="common">American bullfrog</name>
    <name type="synonym">Rana catesbeiana</name>
    <dbReference type="NCBI Taxonomy" id="8400"/>
    <lineage>
        <taxon>Eukaryota</taxon>
        <taxon>Metazoa</taxon>
        <taxon>Chordata</taxon>
        <taxon>Craniata</taxon>
        <taxon>Vertebrata</taxon>
        <taxon>Euteleostomi</taxon>
        <taxon>Amphibia</taxon>
        <taxon>Batrachia</taxon>
        <taxon>Anura</taxon>
        <taxon>Neobatrachia</taxon>
        <taxon>Ranoidea</taxon>
        <taxon>Ranidae</taxon>
        <taxon>Aquarana</taxon>
    </lineage>
</organism>
<dbReference type="OrthoDB" id="9909359at2759"/>
<gene>
    <name evidence="1" type="ORF">AB205_0171530</name>
</gene>
<protein>
    <recommendedName>
        <fullName evidence="3">Endonuclease/exonuclease/phosphatase domain-containing protein</fullName>
    </recommendedName>
</protein>
<reference evidence="2" key="1">
    <citation type="journal article" date="2017" name="Nat. Commun.">
        <title>The North American bullfrog draft genome provides insight into hormonal regulation of long noncoding RNA.</title>
        <authorList>
            <person name="Hammond S.A."/>
            <person name="Warren R.L."/>
            <person name="Vandervalk B.P."/>
            <person name="Kucuk E."/>
            <person name="Khan H."/>
            <person name="Gibb E.A."/>
            <person name="Pandoh P."/>
            <person name="Kirk H."/>
            <person name="Zhao Y."/>
            <person name="Jones M."/>
            <person name="Mungall A.J."/>
            <person name="Coope R."/>
            <person name="Pleasance S."/>
            <person name="Moore R.A."/>
            <person name="Holt R.A."/>
            <person name="Round J.M."/>
            <person name="Ohora S."/>
            <person name="Walle B.V."/>
            <person name="Veldhoen N."/>
            <person name="Helbing C.C."/>
            <person name="Birol I."/>
        </authorList>
    </citation>
    <scope>NUCLEOTIDE SEQUENCE [LARGE SCALE GENOMIC DNA]</scope>
</reference>
<evidence type="ECO:0000313" key="2">
    <source>
        <dbReference type="Proteomes" id="UP000228934"/>
    </source>
</evidence>
<evidence type="ECO:0008006" key="3">
    <source>
        <dbReference type="Google" id="ProtNLM"/>
    </source>
</evidence>
<accession>A0A2G9SM05</accession>
<keyword evidence="2" id="KW-1185">Reference proteome</keyword>
<dbReference type="EMBL" id="KV923730">
    <property type="protein sequence ID" value="PIO41239.1"/>
    <property type="molecule type" value="Genomic_DNA"/>
</dbReference>
<dbReference type="AlphaFoldDB" id="A0A2G9SM05"/>
<dbReference type="SUPFAM" id="SSF56219">
    <property type="entry name" value="DNase I-like"/>
    <property type="match status" value="1"/>
</dbReference>
<dbReference type="InterPro" id="IPR036691">
    <property type="entry name" value="Endo/exonu/phosph_ase_sf"/>
</dbReference>
<dbReference type="Proteomes" id="UP000228934">
    <property type="component" value="Unassembled WGS sequence"/>
</dbReference>
<sequence>DFPEGIILVGGDFNLALEPQLDTSAQCSNISHSQLRALKKHLFDHRQLDLWRILYPEEHKYFSSVHKSYSRLDYFLSGLKVLEWNPSLEIGSFIWSDHSPVFLSIYPPQTRGTSWTWRLNDTLMSDPLCNKAIVEAIGNFVSDLEEDETALPLKWEALIAVLQGLFIQHGSRLKKEKSMASQNTLSKLHSLETLHKASQSTKILSKITSTRAFLL</sequence>
<dbReference type="Gene3D" id="3.60.10.10">
    <property type="entry name" value="Endonuclease/exonuclease/phosphatase"/>
    <property type="match status" value="1"/>
</dbReference>
<feature type="non-terminal residue" evidence="1">
    <location>
        <position position="1"/>
    </location>
</feature>
<evidence type="ECO:0000313" key="1">
    <source>
        <dbReference type="EMBL" id="PIO41239.1"/>
    </source>
</evidence>
<name>A0A2G9SM05_AQUCT</name>
<proteinExistence type="predicted"/>